<dbReference type="AlphaFoldDB" id="A0A0C2VZI1"/>
<reference evidence="2 3" key="1">
    <citation type="submission" date="2014-04" db="EMBL/GenBank/DDBJ databases">
        <title>Evolutionary Origins and Diversification of the Mycorrhizal Mutualists.</title>
        <authorList>
            <consortium name="DOE Joint Genome Institute"/>
            <consortium name="Mycorrhizal Genomics Consortium"/>
            <person name="Kohler A."/>
            <person name="Kuo A."/>
            <person name="Nagy L.G."/>
            <person name="Floudas D."/>
            <person name="Copeland A."/>
            <person name="Barry K.W."/>
            <person name="Cichocki N."/>
            <person name="Veneault-Fourrey C."/>
            <person name="LaButti K."/>
            <person name="Lindquist E.A."/>
            <person name="Lipzen A."/>
            <person name="Lundell T."/>
            <person name="Morin E."/>
            <person name="Murat C."/>
            <person name="Riley R."/>
            <person name="Ohm R."/>
            <person name="Sun H."/>
            <person name="Tunlid A."/>
            <person name="Henrissat B."/>
            <person name="Grigoriev I.V."/>
            <person name="Hibbett D.S."/>
            <person name="Martin F."/>
        </authorList>
    </citation>
    <scope>NUCLEOTIDE SEQUENCE [LARGE SCALE GENOMIC DNA]</scope>
    <source>
        <strain evidence="2 3">Koide BX008</strain>
    </source>
</reference>
<keyword evidence="3" id="KW-1185">Reference proteome</keyword>
<protein>
    <submittedName>
        <fullName evidence="2">Uncharacterized protein</fullName>
    </submittedName>
</protein>
<evidence type="ECO:0000313" key="3">
    <source>
        <dbReference type="Proteomes" id="UP000054549"/>
    </source>
</evidence>
<dbReference type="Proteomes" id="UP000054549">
    <property type="component" value="Unassembled WGS sequence"/>
</dbReference>
<dbReference type="InParanoid" id="A0A0C2VZI1"/>
<evidence type="ECO:0000256" key="1">
    <source>
        <dbReference type="SAM" id="MobiDB-lite"/>
    </source>
</evidence>
<proteinExistence type="predicted"/>
<evidence type="ECO:0000313" key="2">
    <source>
        <dbReference type="EMBL" id="KIL54262.1"/>
    </source>
</evidence>
<accession>A0A0C2VZI1</accession>
<name>A0A0C2VZI1_AMAMK</name>
<gene>
    <name evidence="2" type="ORF">M378DRAFT_174342</name>
</gene>
<dbReference type="HOGENOM" id="CLU_2941272_0_0_1"/>
<dbReference type="EMBL" id="KN818851">
    <property type="protein sequence ID" value="KIL54262.1"/>
    <property type="molecule type" value="Genomic_DNA"/>
</dbReference>
<feature type="region of interest" description="Disordered" evidence="1">
    <location>
        <begin position="1"/>
        <end position="22"/>
    </location>
</feature>
<organism evidence="2 3">
    <name type="scientific">Amanita muscaria (strain Koide BX008)</name>
    <dbReference type="NCBI Taxonomy" id="946122"/>
    <lineage>
        <taxon>Eukaryota</taxon>
        <taxon>Fungi</taxon>
        <taxon>Dikarya</taxon>
        <taxon>Basidiomycota</taxon>
        <taxon>Agaricomycotina</taxon>
        <taxon>Agaricomycetes</taxon>
        <taxon>Agaricomycetidae</taxon>
        <taxon>Agaricales</taxon>
        <taxon>Pluteineae</taxon>
        <taxon>Amanitaceae</taxon>
        <taxon>Amanita</taxon>
    </lineage>
</organism>
<sequence length="60" mass="6829">MSPPESSSYQMQASSSAKPRSPLLDLRRSRLKFMHSVTRNWIVNWAPPSQLLELFPNCGP</sequence>